<evidence type="ECO:0000256" key="2">
    <source>
        <dbReference type="SAM" id="Phobius"/>
    </source>
</evidence>
<evidence type="ECO:0000313" key="5">
    <source>
        <dbReference type="Proteomes" id="UP000295382"/>
    </source>
</evidence>
<dbReference type="OrthoDB" id="5294582at2"/>
<name>A0A4R3HWC8_PAULE</name>
<organism evidence="4 5">
    <name type="scientific">Paucimonas lemoignei</name>
    <name type="common">Pseudomonas lemoignei</name>
    <dbReference type="NCBI Taxonomy" id="29443"/>
    <lineage>
        <taxon>Bacteria</taxon>
        <taxon>Pseudomonadati</taxon>
        <taxon>Pseudomonadota</taxon>
        <taxon>Betaproteobacteria</taxon>
        <taxon>Burkholderiales</taxon>
        <taxon>Burkholderiaceae</taxon>
        <taxon>Paucimonas</taxon>
    </lineage>
</organism>
<feature type="transmembrane region" description="Helical" evidence="2">
    <location>
        <begin position="348"/>
        <end position="369"/>
    </location>
</feature>
<keyword evidence="2" id="KW-0812">Transmembrane</keyword>
<dbReference type="Pfam" id="PF13719">
    <property type="entry name" value="Zn_ribbon_5"/>
    <property type="match status" value="1"/>
</dbReference>
<feature type="region of interest" description="Disordered" evidence="1">
    <location>
        <begin position="302"/>
        <end position="338"/>
    </location>
</feature>
<gene>
    <name evidence="4" type="ORF">EDC30_105103</name>
</gene>
<evidence type="ECO:0000313" key="4">
    <source>
        <dbReference type="EMBL" id="TCS36883.1"/>
    </source>
</evidence>
<dbReference type="RefSeq" id="WP_132258606.1">
    <property type="nucleotide sequence ID" value="NZ_SLZQ01000005.1"/>
</dbReference>
<feature type="region of interest" description="Disordered" evidence="1">
    <location>
        <begin position="47"/>
        <end position="115"/>
    </location>
</feature>
<sequence length="502" mass="54234">MALATQCPHCHTTFRVAHDQLKLRSGLVRCGACKQIFNGIENLVAPDQASPSAPPSAPVKPSVAPAAPSPAAPVKPDSSLASSAVSNAVTAISQEEAEPAETPKPQPSERSAINTLEFVPVDDPETQTRILASESNPGQAPAREQIAATEPQAIDDDPLTRMTLVDFSLFEEDIEKEAEPEISEVPPASPPSTQEIWPNTTELVEAESAEPHVDIEPATPVEQDAADASAPEPVTEPIPAAEPEPALAIDAQPLPVAEEPVEDDTVPNTRVDATTAIMADTTPPQDIDTVAPVTAGVALPASATTEEIQPQEYSESEIEESSAATEDEEPSFVTSERRRQRRRRAMHIFMAVASILLFAAVLFQAAYVFRNQLAVRFPQTRPLLSQLCNVAGCQVQLPAQIDQVSIESNELQMAAANKNVFMLSLLLHNRSSLPQSWPYIELTLNDKEGKALVRRVLTPKEYLPADKKLADGIAARSEQAVNVSFELNQLQASDYRVYLFYP</sequence>
<evidence type="ECO:0000256" key="1">
    <source>
        <dbReference type="SAM" id="MobiDB-lite"/>
    </source>
</evidence>
<protein>
    <submittedName>
        <fullName evidence="4">Putative Zn finger-like uncharacterized protein</fullName>
    </submittedName>
</protein>
<reference evidence="4 5" key="1">
    <citation type="submission" date="2019-03" db="EMBL/GenBank/DDBJ databases">
        <title>Genomic Encyclopedia of Type Strains, Phase IV (KMG-IV): sequencing the most valuable type-strain genomes for metagenomic binning, comparative biology and taxonomic classification.</title>
        <authorList>
            <person name="Goeker M."/>
        </authorList>
    </citation>
    <scope>NUCLEOTIDE SEQUENCE [LARGE SCALE GENOMIC DNA]</scope>
    <source>
        <strain evidence="4 5">DSM 7445</strain>
    </source>
</reference>
<dbReference type="Proteomes" id="UP000295382">
    <property type="component" value="Unassembled WGS sequence"/>
</dbReference>
<feature type="domain" description="Zinc finger/thioredoxin putative" evidence="3">
    <location>
        <begin position="3"/>
        <end position="38"/>
    </location>
</feature>
<dbReference type="NCBIfam" id="TIGR02098">
    <property type="entry name" value="MJ0042_CXXC"/>
    <property type="match status" value="1"/>
</dbReference>
<feature type="region of interest" description="Disordered" evidence="1">
    <location>
        <begin position="176"/>
        <end position="242"/>
    </location>
</feature>
<dbReference type="Pfam" id="PF11906">
    <property type="entry name" value="DUF3426"/>
    <property type="match status" value="1"/>
</dbReference>
<comment type="caution">
    <text evidence="4">The sequence shown here is derived from an EMBL/GenBank/DDBJ whole genome shotgun (WGS) entry which is preliminary data.</text>
</comment>
<feature type="compositionally biased region" description="Polar residues" evidence="1">
    <location>
        <begin position="191"/>
        <end position="202"/>
    </location>
</feature>
<feature type="compositionally biased region" description="Acidic residues" evidence="1">
    <location>
        <begin position="314"/>
        <end position="330"/>
    </location>
</feature>
<proteinExistence type="predicted"/>
<dbReference type="EMBL" id="SLZQ01000005">
    <property type="protein sequence ID" value="TCS36883.1"/>
    <property type="molecule type" value="Genomic_DNA"/>
</dbReference>
<accession>A0A4R3HWC8</accession>
<dbReference type="InterPro" id="IPR021834">
    <property type="entry name" value="DUF3426"/>
</dbReference>
<dbReference type="AlphaFoldDB" id="A0A4R3HWC8"/>
<keyword evidence="5" id="KW-1185">Reference proteome</keyword>
<evidence type="ECO:0000259" key="3">
    <source>
        <dbReference type="Pfam" id="PF13719"/>
    </source>
</evidence>
<keyword evidence="2" id="KW-0472">Membrane</keyword>
<feature type="compositionally biased region" description="Low complexity" evidence="1">
    <location>
        <begin position="74"/>
        <end position="93"/>
    </location>
</feature>
<keyword evidence="2" id="KW-1133">Transmembrane helix</keyword>
<dbReference type="InterPro" id="IPR011723">
    <property type="entry name" value="Znf/thioredoxin_put"/>
</dbReference>